<proteinExistence type="predicted"/>
<accession>A0A0K0G3A6</accession>
<name>A0A0K0G3A6_STRVS</name>
<protein>
    <submittedName>
        <fullName evidence="2">ODV-EC43</fullName>
    </submittedName>
</protein>
<reference evidence="2" key="2">
    <citation type="submission" date="2015-08" db="UniProtKB">
        <authorList>
            <consortium name="WormBaseParasite"/>
        </authorList>
    </citation>
    <scope>IDENTIFICATION</scope>
</reference>
<evidence type="ECO:0000313" key="1">
    <source>
        <dbReference type="Proteomes" id="UP000035680"/>
    </source>
</evidence>
<dbReference type="WBParaSite" id="SVE_1920700.1">
    <property type="protein sequence ID" value="SVE_1920700.1"/>
    <property type="gene ID" value="SVE_1920700"/>
</dbReference>
<dbReference type="AlphaFoldDB" id="A0A0K0G3A6"/>
<organism evidence="1 2">
    <name type="scientific">Strongyloides venezuelensis</name>
    <name type="common">Threadworm</name>
    <dbReference type="NCBI Taxonomy" id="75913"/>
    <lineage>
        <taxon>Eukaryota</taxon>
        <taxon>Metazoa</taxon>
        <taxon>Ecdysozoa</taxon>
        <taxon>Nematoda</taxon>
        <taxon>Chromadorea</taxon>
        <taxon>Rhabditida</taxon>
        <taxon>Tylenchina</taxon>
        <taxon>Panagrolaimomorpha</taxon>
        <taxon>Strongyloidoidea</taxon>
        <taxon>Strongyloididae</taxon>
        <taxon>Strongyloides</taxon>
    </lineage>
</organism>
<sequence length="366" mass="42334">MIYIAVYVNSDKKAIENNDIQVNNAAVLIKIPDNVINGFECTDNYYILTRTKIKGISDDFLQQVAKYRRAFIYVNSIKIDVRFNFINNQFHKEIEILEYSVSENELFTVNVDLEVLKTVVCEVPDEDLNTIFDCENDSQVNVTNIIRKVEDLVTHSNEGLNILTTIRIIFITNGVNVIPVYIYGELAYYNFQVGKLIGIRFGIIKPRLVCNKIIMCNRTAYLVDVNHNKYLGLFEMSKKLNYLSMTVPDLSLIPSMSEIINDDKFLMHIRNISNFKVKIHKFYTMAKITYFGKLQKSNNTGNQKDFRPYVRVTLSDPLVNIQHVTIFAYKLSKIVPTLSGQLATLMQKWKQFECLLERNIVEANDI</sequence>
<dbReference type="Proteomes" id="UP000035680">
    <property type="component" value="Unassembled WGS sequence"/>
</dbReference>
<evidence type="ECO:0000313" key="2">
    <source>
        <dbReference type="WBParaSite" id="SVE_1920700.1"/>
    </source>
</evidence>
<keyword evidence="1" id="KW-1185">Reference proteome</keyword>
<reference evidence="1" key="1">
    <citation type="submission" date="2014-07" db="EMBL/GenBank/DDBJ databases">
        <authorList>
            <person name="Martin A.A"/>
            <person name="De Silva N."/>
        </authorList>
    </citation>
    <scope>NUCLEOTIDE SEQUENCE</scope>
</reference>